<evidence type="ECO:0000313" key="15">
    <source>
        <dbReference type="Proteomes" id="UP001488838"/>
    </source>
</evidence>
<evidence type="ECO:0000256" key="5">
    <source>
        <dbReference type="ARBA" id="ARBA00022692"/>
    </source>
</evidence>
<evidence type="ECO:0000256" key="4">
    <source>
        <dbReference type="ARBA" id="ARBA00022606"/>
    </source>
</evidence>
<feature type="transmembrane region" description="Helical" evidence="13">
    <location>
        <begin position="569"/>
        <end position="589"/>
    </location>
</feature>
<sequence length="606" mass="70075">MATILQNILTIIFLVEFFIGNLGNGFIALVNCVDSVKRRKIPSVDQILTALAISRFSLLWVIFLDWLVCIKFSPSFMTRNILRTTQISWNISNHFSIWLATSLSIFYFLKIAPFSNSLFLYLKWRIKRMVLIALLLSLVLLFFNIFLVIKHIDAWIDGYKRNTSNSLSSSFVEYPRLILLPSLMFTLVPFGVSLTVFLLLIISLWKPIKKMQHYTKGCRDVRTLAHIIALKNLVVFLLFYITFFLSLVVELWTFDLEKELILLFVRVAIAIFPSIHSCVFILGHICTSTFEIDNNLMIYFVKDTIITFPAVHSSVLIIGNNKVKQALHHILGNGFIAVANIVDWVKRRNISSADQIFTALAVSRISVLWVVFMDWWISTVYPASLVTEYMVRIIYNTWTVTNHFSTWLATILSIFYFLKIAVFSNSVFLYLKWKFRKVLSVAMLLSLFLLFLNILMININIDTVIKEIGRNASYASITRTSLQFFRFLLFPSFIFIFIPFTVSLTAFLLLIFSLWRHLKIMQHSTKGYRDVSTTAHIKALQMVVIFLMLYIFFFLSIVAVVWTSDLENIQITFFAKATLITFPAIHSCVQILGNSKLRQVLHSVLQ</sequence>
<keyword evidence="8 13" id="KW-0472">Membrane</keyword>
<evidence type="ECO:0000256" key="1">
    <source>
        <dbReference type="ARBA" id="ARBA00004141"/>
    </source>
</evidence>
<dbReference type="GO" id="GO:0016020">
    <property type="term" value="C:membrane"/>
    <property type="evidence" value="ECO:0007669"/>
    <property type="project" value="UniProtKB-SubCell"/>
</dbReference>
<dbReference type="AlphaFoldDB" id="A0AAW0H6W0"/>
<feature type="transmembrane region" description="Helical" evidence="13">
    <location>
        <begin position="47"/>
        <end position="67"/>
    </location>
</feature>
<keyword evidence="4" id="KW-0716">Sensory transduction</keyword>
<protein>
    <recommendedName>
        <fullName evidence="16">Taste receptor type 2</fullName>
    </recommendedName>
</protein>
<dbReference type="Pfam" id="PF05296">
    <property type="entry name" value="TAS2R"/>
    <property type="match status" value="2"/>
</dbReference>
<evidence type="ECO:0000256" key="12">
    <source>
        <dbReference type="RuleBase" id="RU004423"/>
    </source>
</evidence>
<feature type="transmembrane region" description="Helical" evidence="13">
    <location>
        <begin position="87"/>
        <end position="109"/>
    </location>
</feature>
<feature type="non-terminal residue" evidence="14">
    <location>
        <position position="606"/>
    </location>
</feature>
<evidence type="ECO:0000256" key="13">
    <source>
        <dbReference type="SAM" id="Phobius"/>
    </source>
</evidence>
<feature type="transmembrane region" description="Helical" evidence="13">
    <location>
        <begin position="357"/>
        <end position="377"/>
    </location>
</feature>
<feature type="transmembrane region" description="Helical" evidence="13">
    <location>
        <begin position="130"/>
        <end position="149"/>
    </location>
</feature>
<feature type="transmembrane region" description="Helical" evidence="13">
    <location>
        <begin position="223"/>
        <end position="248"/>
    </location>
</feature>
<keyword evidence="11" id="KW-0807">Transducer</keyword>
<dbReference type="Gene3D" id="1.20.1070.10">
    <property type="entry name" value="Rhodopsin 7-helix transmembrane proteins"/>
    <property type="match status" value="2"/>
</dbReference>
<comment type="subcellular location">
    <subcellularLocation>
        <location evidence="1">Membrane</location>
        <topology evidence="1">Multi-pass membrane protein</topology>
    </subcellularLocation>
</comment>
<dbReference type="Proteomes" id="UP001488838">
    <property type="component" value="Unassembled WGS sequence"/>
</dbReference>
<keyword evidence="10" id="KW-0325">Glycoprotein</keyword>
<gene>
    <name evidence="14" type="ORF">U0070_012848</name>
</gene>
<feature type="transmembrane region" description="Helical" evidence="13">
    <location>
        <begin position="6"/>
        <end position="27"/>
    </location>
</feature>
<feature type="transmembrane region" description="Helical" evidence="13">
    <location>
        <begin position="407"/>
        <end position="431"/>
    </location>
</feature>
<reference evidence="14 15" key="1">
    <citation type="journal article" date="2023" name="bioRxiv">
        <title>Conserved and derived expression patterns and positive selection on dental genes reveal complex evolutionary context of ever-growing rodent molars.</title>
        <authorList>
            <person name="Calamari Z.T."/>
            <person name="Song A."/>
            <person name="Cohen E."/>
            <person name="Akter M."/>
            <person name="Roy R.D."/>
            <person name="Hallikas O."/>
            <person name="Christensen M.M."/>
            <person name="Li P."/>
            <person name="Marangoni P."/>
            <person name="Jernvall J."/>
            <person name="Klein O.D."/>
        </authorList>
    </citation>
    <scope>NUCLEOTIDE SEQUENCE [LARGE SCALE GENOMIC DNA]</scope>
    <source>
        <strain evidence="14">V071</strain>
    </source>
</reference>
<evidence type="ECO:0000256" key="9">
    <source>
        <dbReference type="ARBA" id="ARBA00023170"/>
    </source>
</evidence>
<feature type="transmembrane region" description="Helical" evidence="13">
    <location>
        <begin position="493"/>
        <end position="518"/>
    </location>
</feature>
<dbReference type="PANTHER" id="PTHR11394">
    <property type="entry name" value="TASTE RECEPTOR TYPE 2"/>
    <property type="match status" value="1"/>
</dbReference>
<evidence type="ECO:0000256" key="2">
    <source>
        <dbReference type="ARBA" id="ARBA00007376"/>
    </source>
</evidence>
<comment type="similarity">
    <text evidence="2 12">Belongs to the G-protein coupled receptor T2R family.</text>
</comment>
<feature type="transmembrane region" description="Helical" evidence="13">
    <location>
        <begin position="297"/>
        <end position="320"/>
    </location>
</feature>
<keyword evidence="9" id="KW-0675">Receptor</keyword>
<evidence type="ECO:0000256" key="10">
    <source>
        <dbReference type="ARBA" id="ARBA00023180"/>
    </source>
</evidence>
<dbReference type="FunFam" id="1.20.1070.10:FF:000042">
    <property type="entry name" value="Taste receptor type 2 member 7"/>
    <property type="match status" value="2"/>
</dbReference>
<feature type="transmembrane region" description="Helical" evidence="13">
    <location>
        <begin position="539"/>
        <end position="563"/>
    </location>
</feature>
<dbReference type="InterPro" id="IPR007960">
    <property type="entry name" value="TAS2R"/>
</dbReference>
<keyword evidence="7" id="KW-0297">G-protein coupled receptor</keyword>
<feature type="transmembrane region" description="Helical" evidence="13">
    <location>
        <begin position="438"/>
        <end position="461"/>
    </location>
</feature>
<keyword evidence="3" id="KW-0919">Taste</keyword>
<dbReference type="SUPFAM" id="SSF81321">
    <property type="entry name" value="Family A G protein-coupled receptor-like"/>
    <property type="match status" value="2"/>
</dbReference>
<feature type="transmembrane region" description="Helical" evidence="13">
    <location>
        <begin position="178"/>
        <end position="202"/>
    </location>
</feature>
<dbReference type="CDD" id="cd15019">
    <property type="entry name" value="7tm_TAS2R14-like"/>
    <property type="match status" value="2"/>
</dbReference>
<dbReference type="PANTHER" id="PTHR11394:SF128">
    <property type="entry name" value="TASTE RECEPTOR TYPE 2-RELATED"/>
    <property type="match status" value="1"/>
</dbReference>
<keyword evidence="5 13" id="KW-0812">Transmembrane</keyword>
<keyword evidence="15" id="KW-1185">Reference proteome</keyword>
<dbReference type="GO" id="GO:0004930">
    <property type="term" value="F:G protein-coupled receptor activity"/>
    <property type="evidence" value="ECO:0007669"/>
    <property type="project" value="UniProtKB-KW"/>
</dbReference>
<dbReference type="EMBL" id="JBBHLL010000677">
    <property type="protein sequence ID" value="KAK7798619.1"/>
    <property type="molecule type" value="Genomic_DNA"/>
</dbReference>
<organism evidence="14 15">
    <name type="scientific">Myodes glareolus</name>
    <name type="common">Bank vole</name>
    <name type="synonym">Clethrionomys glareolus</name>
    <dbReference type="NCBI Taxonomy" id="447135"/>
    <lineage>
        <taxon>Eukaryota</taxon>
        <taxon>Metazoa</taxon>
        <taxon>Chordata</taxon>
        <taxon>Craniata</taxon>
        <taxon>Vertebrata</taxon>
        <taxon>Euteleostomi</taxon>
        <taxon>Mammalia</taxon>
        <taxon>Eutheria</taxon>
        <taxon>Euarchontoglires</taxon>
        <taxon>Glires</taxon>
        <taxon>Rodentia</taxon>
        <taxon>Myomorpha</taxon>
        <taxon>Muroidea</taxon>
        <taxon>Cricetidae</taxon>
        <taxon>Arvicolinae</taxon>
        <taxon>Myodes</taxon>
    </lineage>
</organism>
<evidence type="ECO:0000256" key="8">
    <source>
        <dbReference type="ARBA" id="ARBA00023136"/>
    </source>
</evidence>
<evidence type="ECO:0000256" key="6">
    <source>
        <dbReference type="ARBA" id="ARBA00022989"/>
    </source>
</evidence>
<evidence type="ECO:0000256" key="7">
    <source>
        <dbReference type="ARBA" id="ARBA00023040"/>
    </source>
</evidence>
<evidence type="ECO:0000256" key="3">
    <source>
        <dbReference type="ARBA" id="ARBA00022480"/>
    </source>
</evidence>
<keyword evidence="6 13" id="KW-1133">Transmembrane helix</keyword>
<evidence type="ECO:0008006" key="16">
    <source>
        <dbReference type="Google" id="ProtNLM"/>
    </source>
</evidence>
<feature type="transmembrane region" description="Helical" evidence="13">
    <location>
        <begin position="326"/>
        <end position="345"/>
    </location>
</feature>
<comment type="caution">
    <text evidence="14">The sequence shown here is derived from an EMBL/GenBank/DDBJ whole genome shotgun (WGS) entry which is preliminary data.</text>
</comment>
<evidence type="ECO:0000256" key="11">
    <source>
        <dbReference type="ARBA" id="ARBA00023224"/>
    </source>
</evidence>
<dbReference type="GO" id="GO:0033038">
    <property type="term" value="F:bitter taste receptor activity"/>
    <property type="evidence" value="ECO:0007669"/>
    <property type="project" value="InterPro"/>
</dbReference>
<feature type="transmembrane region" description="Helical" evidence="13">
    <location>
        <begin position="260"/>
        <end position="285"/>
    </location>
</feature>
<proteinExistence type="inferred from homology"/>
<accession>A0AAW0H6W0</accession>
<name>A0AAW0H6W0_MYOGA</name>
<evidence type="ECO:0000313" key="14">
    <source>
        <dbReference type="EMBL" id="KAK7798619.1"/>
    </source>
</evidence>